<dbReference type="EnsemblPlants" id="PGSC0003DMT400094634">
    <property type="protein sequence ID" value="PGSC0003DMT400094634"/>
    <property type="gene ID" value="PGSC0003DMG400044205"/>
</dbReference>
<keyword evidence="2" id="KW-1185">Reference proteome</keyword>
<dbReference type="InParanoid" id="M1DUJ0"/>
<reference evidence="2" key="1">
    <citation type="journal article" date="2011" name="Nature">
        <title>Genome sequence and analysis of the tuber crop potato.</title>
        <authorList>
            <consortium name="The Potato Genome Sequencing Consortium"/>
        </authorList>
    </citation>
    <scope>NUCLEOTIDE SEQUENCE [LARGE SCALE GENOMIC DNA]</scope>
    <source>
        <strain evidence="2">cv. DM1-3 516 R44</strain>
    </source>
</reference>
<name>M1DUJ0_SOLTU</name>
<protein>
    <submittedName>
        <fullName evidence="1">Uncharacterized protein</fullName>
    </submittedName>
</protein>
<reference evidence="1" key="2">
    <citation type="submission" date="2015-06" db="UniProtKB">
        <authorList>
            <consortium name="EnsemblPlants"/>
        </authorList>
    </citation>
    <scope>IDENTIFICATION</scope>
    <source>
        <strain evidence="1">DM1-3 516 R44</strain>
    </source>
</reference>
<evidence type="ECO:0000313" key="1">
    <source>
        <dbReference type="EnsemblPlants" id="PGSC0003DMT400094634"/>
    </source>
</evidence>
<evidence type="ECO:0000313" key="2">
    <source>
        <dbReference type="Proteomes" id="UP000011115"/>
    </source>
</evidence>
<proteinExistence type="predicted"/>
<dbReference type="PaxDb" id="4113-PGSC0003DMT400094634"/>
<organism evidence="1 2">
    <name type="scientific">Solanum tuberosum</name>
    <name type="common">Potato</name>
    <dbReference type="NCBI Taxonomy" id="4113"/>
    <lineage>
        <taxon>Eukaryota</taxon>
        <taxon>Viridiplantae</taxon>
        <taxon>Streptophyta</taxon>
        <taxon>Embryophyta</taxon>
        <taxon>Tracheophyta</taxon>
        <taxon>Spermatophyta</taxon>
        <taxon>Magnoliopsida</taxon>
        <taxon>eudicotyledons</taxon>
        <taxon>Gunneridae</taxon>
        <taxon>Pentapetalae</taxon>
        <taxon>asterids</taxon>
        <taxon>lamiids</taxon>
        <taxon>Solanales</taxon>
        <taxon>Solanaceae</taxon>
        <taxon>Solanoideae</taxon>
        <taxon>Solaneae</taxon>
        <taxon>Solanum</taxon>
    </lineage>
</organism>
<dbReference type="HOGENOM" id="CLU_1819293_0_0_1"/>
<dbReference type="Gramene" id="PGSC0003DMT400094634">
    <property type="protein sequence ID" value="PGSC0003DMT400094634"/>
    <property type="gene ID" value="PGSC0003DMG400044205"/>
</dbReference>
<dbReference type="Proteomes" id="UP000011115">
    <property type="component" value="Unassembled WGS sequence"/>
</dbReference>
<accession>M1DUJ0</accession>
<dbReference type="AlphaFoldDB" id="M1DUJ0"/>
<sequence>MYDGQKGVLSMGEIMGSYPCIAQVCLEVTYEVVLLCYEDLNIDYAYEYVGDYTHDYVVISYACTFMSYEGPAILSFIPVARFLGVEDWSLAFRSRIGQFPISNSAVSVVSLGSHVILGPCPRPGVASGYGKLGIRALGLRFL</sequence>